<dbReference type="InterPro" id="IPR025164">
    <property type="entry name" value="Toastrack_DUF4097"/>
</dbReference>
<keyword evidence="3" id="KW-1185">Reference proteome</keyword>
<organism evidence="2 3">
    <name type="scientific">Cytobacillus spartinae</name>
    <dbReference type="NCBI Taxonomy" id="3299023"/>
    <lineage>
        <taxon>Bacteria</taxon>
        <taxon>Bacillati</taxon>
        <taxon>Bacillota</taxon>
        <taxon>Bacilli</taxon>
        <taxon>Bacillales</taxon>
        <taxon>Bacillaceae</taxon>
        <taxon>Cytobacillus</taxon>
    </lineage>
</organism>
<comment type="caution">
    <text evidence="2">The sequence shown here is derived from an EMBL/GenBank/DDBJ whole genome shotgun (WGS) entry which is preliminary data.</text>
</comment>
<dbReference type="Pfam" id="PF13349">
    <property type="entry name" value="DUF4097"/>
    <property type="match status" value="1"/>
</dbReference>
<dbReference type="Proteomes" id="UP001601059">
    <property type="component" value="Unassembled WGS sequence"/>
</dbReference>
<sequence length="317" mass="34379">MKKLVYGLLTLLIIGIAGTIVSVSASGGFSFDTYSLEDTEVVNGKNIDHIEVDISATDLKVISTNDSDITINLNGKISRKYEDEIKLDVKEKGDSLKISIAGEDQIKFNIGVLIVDTNLEIRLPEKLYESIRISASSGDIEIADHKAKEIMLETNSGSIFADDIVSDNDFTMMASSGEIHSNNNRAEKFELKANSGDLIVDNQTAKKSIFNTSSGDINLTNAIGELEIEASSGSIMIDNDEVTGHIDARASSGDVDVEFNNEPDSLAIRFNGSSGKGEIDFKNVKYEEKSENKIVGEIGSGEYELTVNTNSGDFNLR</sequence>
<gene>
    <name evidence="2" type="ORF">ACFYKX_12400</name>
</gene>
<evidence type="ECO:0000313" key="3">
    <source>
        <dbReference type="Proteomes" id="UP001601059"/>
    </source>
</evidence>
<feature type="domain" description="DUF4097" evidence="1">
    <location>
        <begin position="47"/>
        <end position="316"/>
    </location>
</feature>
<dbReference type="PANTHER" id="PTHR34094:SF1">
    <property type="entry name" value="PROTEIN FAM185A"/>
    <property type="match status" value="1"/>
</dbReference>
<accession>A0ABW6KB37</accession>
<evidence type="ECO:0000259" key="1">
    <source>
        <dbReference type="Pfam" id="PF13349"/>
    </source>
</evidence>
<protein>
    <submittedName>
        <fullName evidence="2">DUF4097 family beta strand repeat-containing protein</fullName>
    </submittedName>
</protein>
<dbReference type="PANTHER" id="PTHR34094">
    <property type="match status" value="1"/>
</dbReference>
<name>A0ABW6KB37_9BACI</name>
<dbReference type="EMBL" id="JBIACK010000005">
    <property type="protein sequence ID" value="MFE8701397.1"/>
    <property type="molecule type" value="Genomic_DNA"/>
</dbReference>
<dbReference type="RefSeq" id="WP_389361363.1">
    <property type="nucleotide sequence ID" value="NZ_JBIACK010000005.1"/>
</dbReference>
<dbReference type="Gene3D" id="2.160.20.120">
    <property type="match status" value="1"/>
</dbReference>
<evidence type="ECO:0000313" key="2">
    <source>
        <dbReference type="EMBL" id="MFE8701397.1"/>
    </source>
</evidence>
<reference evidence="2 3" key="1">
    <citation type="submission" date="2024-08" db="EMBL/GenBank/DDBJ databases">
        <title>Two novel Cytobacillus novel species.</title>
        <authorList>
            <person name="Liu G."/>
        </authorList>
    </citation>
    <scope>NUCLEOTIDE SEQUENCE [LARGE SCALE GENOMIC DNA]</scope>
    <source>
        <strain evidence="2 3">FJAT-54145</strain>
    </source>
</reference>
<proteinExistence type="predicted"/>